<dbReference type="EMBL" id="LIHL02000015">
    <property type="protein sequence ID" value="KAF5445517.1"/>
    <property type="molecule type" value="Genomic_DNA"/>
</dbReference>
<keyword evidence="1" id="KW-0732">Signal</keyword>
<accession>A0A833TE92</accession>
<evidence type="ECO:0000313" key="3">
    <source>
        <dbReference type="Proteomes" id="UP000619265"/>
    </source>
</evidence>
<dbReference type="PANTHER" id="PTHR45084:SF1">
    <property type="entry name" value="ERAD-ASSOCIATED E3 UBIQUITIN-PROTEIN LIGASE COMPONENT HRD3A-RELATED"/>
    <property type="match status" value="1"/>
</dbReference>
<comment type="caution">
    <text evidence="2">The sequence shown here is derived from an EMBL/GenBank/DDBJ whole genome shotgun (WGS) entry which is preliminary data.</text>
</comment>
<organism evidence="2 3">
    <name type="scientific">Juglans regia</name>
    <name type="common">English walnut</name>
    <dbReference type="NCBI Taxonomy" id="51240"/>
    <lineage>
        <taxon>Eukaryota</taxon>
        <taxon>Viridiplantae</taxon>
        <taxon>Streptophyta</taxon>
        <taxon>Embryophyta</taxon>
        <taxon>Tracheophyta</taxon>
        <taxon>Spermatophyta</taxon>
        <taxon>Magnoliopsida</taxon>
        <taxon>eudicotyledons</taxon>
        <taxon>Gunneridae</taxon>
        <taxon>Pentapetalae</taxon>
        <taxon>rosids</taxon>
        <taxon>fabids</taxon>
        <taxon>Fagales</taxon>
        <taxon>Juglandaceae</taxon>
        <taxon>Juglans</taxon>
    </lineage>
</organism>
<dbReference type="Proteomes" id="UP000619265">
    <property type="component" value="Unassembled WGS sequence"/>
</dbReference>
<feature type="signal peptide" evidence="1">
    <location>
        <begin position="1"/>
        <end position="19"/>
    </location>
</feature>
<dbReference type="Gramene" id="Jr15_10740_p2">
    <property type="protein sequence ID" value="cds.Jr15_10740_p2"/>
    <property type="gene ID" value="Jr15_10740"/>
</dbReference>
<proteinExistence type="predicted"/>
<reference evidence="2" key="2">
    <citation type="submission" date="2020-03" db="EMBL/GenBank/DDBJ databases">
        <title>Walnut 2.0.</title>
        <authorList>
            <person name="Marrano A."/>
            <person name="Britton M."/>
            <person name="Zimin A.V."/>
            <person name="Zaini P.A."/>
            <person name="Workman R."/>
            <person name="Puiu D."/>
            <person name="Bianco L."/>
            <person name="Allen B.J."/>
            <person name="Troggio M."/>
            <person name="Leslie C.A."/>
            <person name="Timp W."/>
            <person name="Dendekar A."/>
            <person name="Salzberg S.L."/>
            <person name="Neale D.B."/>
        </authorList>
    </citation>
    <scope>NUCLEOTIDE SEQUENCE</scope>
    <source>
        <tissue evidence="2">Leaves</tissue>
    </source>
</reference>
<protein>
    <recommendedName>
        <fullName evidence="4">ERAD-associated E3 ubiquitin-protein ligase component HRD3A-like</fullName>
    </recommendedName>
</protein>
<sequence>TMHIASLKLLLSFLILSLAARPYIIVLSEEDLKESTISCDESPDWDEFVDFDSPHKSEDELDPGSWHSLFDPASSSATGSSDTSSELEALYISGVSKMISASSSGDARLMQEAAAEIEAAACEGHPHSRSVLGFLHGMGMMSERNKAKAFLYHHFAAEGGNMQSKMALAYSYSLQEMYENSTKLYAE</sequence>
<dbReference type="Gene3D" id="1.25.40.10">
    <property type="entry name" value="Tetratricopeptide repeat domain"/>
    <property type="match status" value="1"/>
</dbReference>
<feature type="chain" id="PRO_5032995246" description="ERAD-associated E3 ubiquitin-protein ligase component HRD3A-like" evidence="1">
    <location>
        <begin position="20"/>
        <end position="187"/>
    </location>
</feature>
<gene>
    <name evidence="2" type="ORF">F2P56_034563</name>
</gene>
<name>A0A833TE92_JUGRE</name>
<evidence type="ECO:0008006" key="4">
    <source>
        <dbReference type="Google" id="ProtNLM"/>
    </source>
</evidence>
<dbReference type="GO" id="GO:0036503">
    <property type="term" value="P:ERAD pathway"/>
    <property type="evidence" value="ECO:0007669"/>
    <property type="project" value="InterPro"/>
</dbReference>
<dbReference type="SUPFAM" id="SSF81901">
    <property type="entry name" value="HCP-like"/>
    <property type="match status" value="1"/>
</dbReference>
<evidence type="ECO:0000256" key="1">
    <source>
        <dbReference type="SAM" id="SignalP"/>
    </source>
</evidence>
<feature type="non-terminal residue" evidence="2">
    <location>
        <position position="187"/>
    </location>
</feature>
<dbReference type="InterPro" id="IPR011990">
    <property type="entry name" value="TPR-like_helical_dom_sf"/>
</dbReference>
<dbReference type="InterPro" id="IPR044623">
    <property type="entry name" value="HRD3"/>
</dbReference>
<reference evidence="2" key="1">
    <citation type="submission" date="2015-10" db="EMBL/GenBank/DDBJ databases">
        <authorList>
            <person name="Martinez-Garcia P.J."/>
            <person name="Crepeau M.W."/>
            <person name="Puiu D."/>
            <person name="Gonzalez-Ibeas D."/>
            <person name="Whalen J."/>
            <person name="Stevens K."/>
            <person name="Paul R."/>
            <person name="Butterfield T."/>
            <person name="Britton M."/>
            <person name="Reagan R."/>
            <person name="Chakraborty S."/>
            <person name="Walawage S.L."/>
            <person name="Vasquez-Gross H.A."/>
            <person name="Cardeno C."/>
            <person name="Famula R."/>
            <person name="Pratt K."/>
            <person name="Kuruganti S."/>
            <person name="Aradhya M.K."/>
            <person name="Leslie C.A."/>
            <person name="Dandekar A.M."/>
            <person name="Salzberg S.L."/>
            <person name="Wegrzyn J.L."/>
            <person name="Langley C.H."/>
            <person name="Neale D.B."/>
        </authorList>
    </citation>
    <scope>NUCLEOTIDE SEQUENCE</scope>
    <source>
        <tissue evidence="2">Leaves</tissue>
    </source>
</reference>
<dbReference type="PANTHER" id="PTHR45084">
    <property type="entry name" value="ERAD-ASSOCIATED E3 UBIQUITIN-PROTEIN LIGASE COMPONENT HRD3A-RELATED"/>
    <property type="match status" value="1"/>
</dbReference>
<dbReference type="AlphaFoldDB" id="A0A833TE92"/>
<evidence type="ECO:0000313" key="2">
    <source>
        <dbReference type="EMBL" id="KAF5445517.1"/>
    </source>
</evidence>